<evidence type="ECO:0000256" key="2">
    <source>
        <dbReference type="ARBA" id="ARBA00006448"/>
    </source>
</evidence>
<reference evidence="7 8" key="1">
    <citation type="submission" date="2018-01" db="EMBL/GenBank/DDBJ databases">
        <title>Bacillus asahii Genome sequencing and assembly.</title>
        <authorList>
            <person name="Jiang H."/>
            <person name="Feng Y."/>
            <person name="Zhao F."/>
            <person name="Lin X."/>
        </authorList>
    </citation>
    <scope>NUCLEOTIDE SEQUENCE [LARGE SCALE GENOMIC DNA]</scope>
    <source>
        <strain evidence="7 8">OM18</strain>
    </source>
</reference>
<evidence type="ECO:0000313" key="8">
    <source>
        <dbReference type="Proteomes" id="UP000283095"/>
    </source>
</evidence>
<dbReference type="Gene3D" id="3.30.240.20">
    <property type="entry name" value="bsu07140 like domains"/>
    <property type="match status" value="1"/>
</dbReference>
<evidence type="ECO:0000256" key="3">
    <source>
        <dbReference type="ARBA" id="ARBA00022475"/>
    </source>
</evidence>
<dbReference type="PANTHER" id="PTHR34582">
    <property type="entry name" value="UPF0702 TRANSMEMBRANE PROTEIN YCAP"/>
    <property type="match status" value="1"/>
</dbReference>
<dbReference type="GO" id="GO:0005886">
    <property type="term" value="C:plasma membrane"/>
    <property type="evidence" value="ECO:0007669"/>
    <property type="project" value="UniProtKB-SubCell"/>
</dbReference>
<dbReference type="InterPro" id="IPR023090">
    <property type="entry name" value="UPF0702_alpha/beta_dom_sf"/>
</dbReference>
<keyword evidence="6" id="KW-0472">Membrane</keyword>
<name>A0A3Q9RMA7_9BACI</name>
<dbReference type="RefSeq" id="WP_252283319.1">
    <property type="nucleotide sequence ID" value="NZ_CP026095.1"/>
</dbReference>
<dbReference type="Pfam" id="PF04239">
    <property type="entry name" value="DUF421"/>
    <property type="match status" value="1"/>
</dbReference>
<evidence type="ECO:0000256" key="5">
    <source>
        <dbReference type="ARBA" id="ARBA00022989"/>
    </source>
</evidence>
<sequence>MEELLHPMLRTVISYIILLFVTYLFGKRMNSQLNYHSFAVAITIGSFIANMGFDTNLKFWPILTSFFILTFVFYLSSYLSYQNKFLYKYLSGQPTAIIEKGKINEVNMKKAKYCLYDLHQQLRENGVFQIEEIETAYLEVSGKLSIQLKEQYKPATKQYIDQLNMKRPVELIIDGKILKEKYQH</sequence>
<evidence type="ECO:0000256" key="1">
    <source>
        <dbReference type="ARBA" id="ARBA00004651"/>
    </source>
</evidence>
<proteinExistence type="inferred from homology"/>
<dbReference type="EMBL" id="CP026095">
    <property type="protein sequence ID" value="AZV42474.1"/>
    <property type="molecule type" value="Genomic_DNA"/>
</dbReference>
<dbReference type="PANTHER" id="PTHR34582:SF7">
    <property type="entry name" value="UPF0702 TRANSMEMBRANE PROTEIN YDFS"/>
    <property type="match status" value="1"/>
</dbReference>
<keyword evidence="4" id="KW-0812">Transmembrane</keyword>
<dbReference type="InterPro" id="IPR007353">
    <property type="entry name" value="DUF421"/>
</dbReference>
<evidence type="ECO:0000313" key="7">
    <source>
        <dbReference type="EMBL" id="AZV42474.1"/>
    </source>
</evidence>
<organism evidence="7 8">
    <name type="scientific">Peribacillus asahii</name>
    <dbReference type="NCBI Taxonomy" id="228899"/>
    <lineage>
        <taxon>Bacteria</taxon>
        <taxon>Bacillati</taxon>
        <taxon>Bacillota</taxon>
        <taxon>Bacilli</taxon>
        <taxon>Bacillales</taxon>
        <taxon>Bacillaceae</taxon>
        <taxon>Peribacillus</taxon>
    </lineage>
</organism>
<accession>A0A3Q9RMA7</accession>
<dbReference type="AlphaFoldDB" id="A0A3Q9RMA7"/>
<evidence type="ECO:0000256" key="4">
    <source>
        <dbReference type="ARBA" id="ARBA00022692"/>
    </source>
</evidence>
<protein>
    <submittedName>
        <fullName evidence="7">Uncharacterized protein</fullName>
    </submittedName>
</protein>
<gene>
    <name evidence="7" type="ORF">BAOM_1864</name>
</gene>
<dbReference type="Proteomes" id="UP000283095">
    <property type="component" value="Chromosome"/>
</dbReference>
<evidence type="ECO:0000256" key="6">
    <source>
        <dbReference type="ARBA" id="ARBA00023136"/>
    </source>
</evidence>
<dbReference type="KEGG" id="pasa:BAOM_1864"/>
<keyword evidence="5" id="KW-1133">Transmembrane helix</keyword>
<comment type="subcellular location">
    <subcellularLocation>
        <location evidence="1">Cell membrane</location>
        <topology evidence="1">Multi-pass membrane protein</topology>
    </subcellularLocation>
</comment>
<comment type="similarity">
    <text evidence="2">Belongs to the UPF0702 family.</text>
</comment>
<keyword evidence="3" id="KW-1003">Cell membrane</keyword>